<feature type="region of interest" description="Disordered" evidence="1">
    <location>
        <begin position="1202"/>
        <end position="1226"/>
    </location>
</feature>
<name>A0A023B1Y4_GRENI</name>
<feature type="compositionally biased region" description="Basic and acidic residues" evidence="1">
    <location>
        <begin position="1211"/>
        <end position="1220"/>
    </location>
</feature>
<feature type="compositionally biased region" description="Basic and acidic residues" evidence="1">
    <location>
        <begin position="1419"/>
        <end position="1433"/>
    </location>
</feature>
<feature type="compositionally biased region" description="Low complexity" evidence="1">
    <location>
        <begin position="1338"/>
        <end position="1389"/>
    </location>
</feature>
<proteinExistence type="predicted"/>
<sequence length="1445" mass="157518">MEQGGGGYFVHQTSRPVIEILRLLCVYGYGDILDKYTEQEDAAIHRMAVSLGAMYRASDDLWGSRSNRMLHGRNITEDRTCGNTESRNVEEATGNVAVDPGVVDQSVVDQSVVDQSVVDQSVMDQSVVDPGVVDQSVVDQGVVNQGVVHPESATDGSPKEATCGSFINGFTTTPFIANNSPVDDVKYIEGRVAPGQIIPGQAIPGQIIPGPIIPGRVLPGGILQAQVLQDQKGPILLGYRTLLGGAQSLLRGAKNGFGEVTGLPIGATATGGSAAPCNQSMISRIWHSKKKEWSSGTLLTSFFKARKARAEETKVLQQAVHKLSQSILASSSYVPSKAASIELYDNAYELYRLFLFDGSDDWLRLSLNIIPLFLSNINPLFDELHVADYLSRTTLKLRLGKAPQRGLMGYEMRESFFLEDEFAWEKGDTTETLAWFSTLVKSLAAHMVYEKYPDGADLEVILISIAILSTQKDTMLKTHAHNALLQLLPHIPKPMAMKFLVSDLNACFIQCFSHNLFTATSALSQKRSQCRCAPKLCLSCAKVLKLVVDDVCDYASLLTDVLDLFDEDVQVRMMSSVMAIVILPLWLRACARDVRIVLKATKSQGLEPRPRAASVSVLKEKSDGEGGAGLQDGRSEAAGWAEAGRVKLVDPMTSRILLDSFLARFESSFPELEIICVYLLTAPSAPLYLLSHTFGIPFMSLTVTGMAMSRHAAVRGQDCCCCRVGSDCIPSNWLNLRSSSCVSEGRLRKLLISLEQLALDALRSFLKDPNDEHPATWHRTHILTNPIRASKISSWTEGVLSKPREYTLESVTHALLLPVDIIRCLRATKAYMTDTYLSVMKLGKPVVHHSDSSLKHNQDHNPLHKNSEWMGALPDWKSQFGSQSTMGGEHSSADRIYLEMEMEDGQMYQKVYNVLGWHAHTVQEHSVTPTGTRMISYLREDIDENEWLWSLVSSLLYYDQLPGYLISLLFALLHVLTQPSSVTSIDLDPLSPAPLRRPSNPFGVSGPLEVVPSIPESPGNSQSAPGISQSARGAPTSDQKISQTGGVASEEHRSTPRGQSHMSFTRANLRLPVSQQMPKTREGSRRANYPLSKELQARLSQVSQHALDDLLHLCGQCGRLCTCDSLINLGALRKYDVQKVADSLFTKDPEAIKEASTLFHVIALCVELVVIASKIKKKKLLHLRDKINRFVNGQEPVCSFSGTANVSSPGRGKDQSEKKCAKNTRANTVHTTIESNPPASHSKDMYHNRLGMCETLSSNVAGISSGVESAENTVSGLVENVRGSSLKHAQTVSHEFDHSVSGHLRSLTPTRRSASDELYYPSRTNELPFGSNPGVRNPSSSGPDPGSSSSFLDSANNNTANNNTVNNNTVNTANNNTVNNNTANNNSVNHNAPISQISDRGAGDGGSGEGAGSAPVSGSKDKGELLEDFRLDDTEQGPGESQNHS</sequence>
<feature type="compositionally biased region" description="Polar residues" evidence="1">
    <location>
        <begin position="1056"/>
        <end position="1066"/>
    </location>
</feature>
<keyword evidence="3" id="KW-1185">Reference proteome</keyword>
<reference evidence="2" key="1">
    <citation type="submission" date="2013-12" db="EMBL/GenBank/DDBJ databases">
        <authorList>
            <person name="Omoto C.K."/>
            <person name="Sibley D."/>
            <person name="Venepally P."/>
            <person name="Hadjithomas M."/>
            <person name="Karamycheva S."/>
            <person name="Brunk B."/>
            <person name="Roos D."/>
            <person name="Caler E."/>
            <person name="Lorenzi H."/>
        </authorList>
    </citation>
    <scope>NUCLEOTIDE SEQUENCE</scope>
</reference>
<feature type="region of interest" description="Disordered" evidence="1">
    <location>
        <begin position="1290"/>
        <end position="1445"/>
    </location>
</feature>
<dbReference type="EMBL" id="AFNH02000962">
    <property type="protein sequence ID" value="EZG48438.1"/>
    <property type="molecule type" value="Genomic_DNA"/>
</dbReference>
<feature type="non-terminal residue" evidence="2">
    <location>
        <position position="1445"/>
    </location>
</feature>
<dbReference type="VEuPathDB" id="CryptoDB:GNI_128960"/>
<comment type="caution">
    <text evidence="2">The sequence shown here is derived from an EMBL/GenBank/DDBJ whole genome shotgun (WGS) entry which is preliminary data.</text>
</comment>
<evidence type="ECO:0000313" key="3">
    <source>
        <dbReference type="Proteomes" id="UP000019763"/>
    </source>
</evidence>
<organism evidence="2 3">
    <name type="scientific">Gregarina niphandrodes</name>
    <name type="common">Septate eugregarine</name>
    <dbReference type="NCBI Taxonomy" id="110365"/>
    <lineage>
        <taxon>Eukaryota</taxon>
        <taxon>Sar</taxon>
        <taxon>Alveolata</taxon>
        <taxon>Apicomplexa</taxon>
        <taxon>Conoidasida</taxon>
        <taxon>Gregarinasina</taxon>
        <taxon>Eugregarinorida</taxon>
        <taxon>Gregarinidae</taxon>
        <taxon>Gregarina</taxon>
    </lineage>
</organism>
<feature type="compositionally biased region" description="Polar residues" evidence="1">
    <location>
        <begin position="1018"/>
        <end position="1046"/>
    </location>
</feature>
<evidence type="ECO:0000256" key="1">
    <source>
        <dbReference type="SAM" id="MobiDB-lite"/>
    </source>
</evidence>
<feature type="region of interest" description="Disordered" evidence="1">
    <location>
        <begin position="998"/>
        <end position="1086"/>
    </location>
</feature>
<evidence type="ECO:0000313" key="2">
    <source>
        <dbReference type="EMBL" id="EZG48438.1"/>
    </source>
</evidence>
<dbReference type="GeneID" id="22914520"/>
<gene>
    <name evidence="2" type="ORF">GNI_128960</name>
</gene>
<protein>
    <submittedName>
        <fullName evidence="2">Uncharacterized protein</fullName>
    </submittedName>
</protein>
<dbReference type="Proteomes" id="UP000019763">
    <property type="component" value="Unassembled WGS sequence"/>
</dbReference>
<accession>A0A023B1Y4</accession>
<feature type="region of interest" description="Disordered" evidence="1">
    <location>
        <begin position="611"/>
        <end position="633"/>
    </location>
</feature>
<dbReference type="RefSeq" id="XP_011132099.1">
    <property type="nucleotide sequence ID" value="XM_011133797.1"/>
</dbReference>